<dbReference type="GO" id="GO:0001836">
    <property type="term" value="P:release of cytochrome c from mitochondria"/>
    <property type="evidence" value="ECO:0007669"/>
    <property type="project" value="TreeGrafter"/>
</dbReference>
<keyword evidence="3" id="KW-1133">Transmembrane helix</keyword>
<keyword evidence="2" id="KW-0053">Apoptosis</keyword>
<accession>A0A669CUF8</accession>
<evidence type="ECO:0000313" key="6">
    <source>
        <dbReference type="Proteomes" id="UP000005207"/>
    </source>
</evidence>
<dbReference type="GO" id="GO:0008053">
    <property type="term" value="P:mitochondrial fusion"/>
    <property type="evidence" value="ECO:0007669"/>
    <property type="project" value="TreeGrafter"/>
</dbReference>
<proteinExistence type="inferred from homology"/>
<feature type="domain" description="Bcl-2 Bcl-2 homology region 1-3" evidence="4">
    <location>
        <begin position="108"/>
        <end position="196"/>
    </location>
</feature>
<evidence type="ECO:0000256" key="1">
    <source>
        <dbReference type="ARBA" id="ARBA00009458"/>
    </source>
</evidence>
<dbReference type="GO" id="GO:0097192">
    <property type="term" value="P:extrinsic apoptotic signaling pathway in absence of ligand"/>
    <property type="evidence" value="ECO:0007669"/>
    <property type="project" value="TreeGrafter"/>
</dbReference>
<dbReference type="InterPro" id="IPR036834">
    <property type="entry name" value="Bcl-2-like_sf"/>
</dbReference>
<dbReference type="GO" id="GO:0051400">
    <property type="term" value="F:BH domain binding"/>
    <property type="evidence" value="ECO:0007669"/>
    <property type="project" value="TreeGrafter"/>
</dbReference>
<dbReference type="GO" id="GO:0005741">
    <property type="term" value="C:mitochondrial outer membrane"/>
    <property type="evidence" value="ECO:0007669"/>
    <property type="project" value="TreeGrafter"/>
</dbReference>
<dbReference type="Pfam" id="PF00452">
    <property type="entry name" value="Bcl-2"/>
    <property type="match status" value="1"/>
</dbReference>
<reference evidence="5" key="3">
    <citation type="submission" date="2025-09" db="UniProtKB">
        <authorList>
            <consortium name="Ensembl"/>
        </authorList>
    </citation>
    <scope>IDENTIFICATION</scope>
</reference>
<name>A0A669CUF8_ORENI</name>
<reference evidence="6" key="1">
    <citation type="submission" date="2012-01" db="EMBL/GenBank/DDBJ databases">
        <title>The Genome Sequence of Oreochromis niloticus (Nile Tilapia).</title>
        <authorList>
            <consortium name="Broad Institute Genome Assembly Team"/>
            <consortium name="Broad Institute Sequencing Platform"/>
            <person name="Di Palma F."/>
            <person name="Johnson J."/>
            <person name="Lander E.S."/>
            <person name="Lindblad-Toh K."/>
        </authorList>
    </citation>
    <scope>NUCLEOTIDE SEQUENCE [LARGE SCALE GENOMIC DNA]</scope>
</reference>
<dbReference type="InterPro" id="IPR046371">
    <property type="entry name" value="Bcl-2_BH1-3"/>
</dbReference>
<dbReference type="InterPro" id="IPR026298">
    <property type="entry name" value="Bcl-2_fam"/>
</dbReference>
<dbReference type="SMART" id="SM00337">
    <property type="entry name" value="BCL"/>
    <property type="match status" value="1"/>
</dbReference>
<protein>
    <recommendedName>
        <fullName evidence="4">Bcl-2 Bcl-2 homology region 1-3 domain-containing protein</fullName>
    </recommendedName>
</protein>
<dbReference type="SUPFAM" id="SSF56854">
    <property type="entry name" value="Bcl-2 inhibitors of programmed cell death"/>
    <property type="match status" value="1"/>
</dbReference>
<dbReference type="InParanoid" id="A0A669CUF8"/>
<dbReference type="GO" id="GO:0015267">
    <property type="term" value="F:channel activity"/>
    <property type="evidence" value="ECO:0007669"/>
    <property type="project" value="TreeGrafter"/>
</dbReference>
<evidence type="ECO:0000259" key="4">
    <source>
        <dbReference type="SMART" id="SM00337"/>
    </source>
</evidence>
<keyword evidence="3" id="KW-0472">Membrane</keyword>
<dbReference type="Ensembl" id="ENSONIT00000048699.1">
    <property type="protein sequence ID" value="ENSONIP00000050373.1"/>
    <property type="gene ID" value="ENSONIG00000040596.1"/>
</dbReference>
<dbReference type="Proteomes" id="UP000005207">
    <property type="component" value="Linkage group LG20"/>
</dbReference>
<dbReference type="GeneTree" id="ENSGT00940000178501"/>
<dbReference type="PANTHER" id="PTHR11256:SF46">
    <property type="entry name" value="INDUCED MYELOID LEUKEMIA CELL DIFFERENTIATION PROTEIN MCL-1"/>
    <property type="match status" value="1"/>
</dbReference>
<dbReference type="GO" id="GO:0042981">
    <property type="term" value="P:regulation of apoptotic process"/>
    <property type="evidence" value="ECO:0007669"/>
    <property type="project" value="InterPro"/>
</dbReference>
<evidence type="ECO:0000313" key="5">
    <source>
        <dbReference type="Ensembl" id="ENSONIP00000050373.1"/>
    </source>
</evidence>
<dbReference type="AlphaFoldDB" id="A0A669CUF8"/>
<dbReference type="InterPro" id="IPR002475">
    <property type="entry name" value="Bcl2-like"/>
</dbReference>
<evidence type="ECO:0000256" key="3">
    <source>
        <dbReference type="SAM" id="Phobius"/>
    </source>
</evidence>
<organism evidence="5 6">
    <name type="scientific">Oreochromis niloticus</name>
    <name type="common">Nile tilapia</name>
    <name type="synonym">Tilapia nilotica</name>
    <dbReference type="NCBI Taxonomy" id="8128"/>
    <lineage>
        <taxon>Eukaryota</taxon>
        <taxon>Metazoa</taxon>
        <taxon>Chordata</taxon>
        <taxon>Craniata</taxon>
        <taxon>Vertebrata</taxon>
        <taxon>Euteleostomi</taxon>
        <taxon>Actinopterygii</taxon>
        <taxon>Neopterygii</taxon>
        <taxon>Teleostei</taxon>
        <taxon>Neoteleostei</taxon>
        <taxon>Acanthomorphata</taxon>
        <taxon>Ovalentaria</taxon>
        <taxon>Cichlomorphae</taxon>
        <taxon>Cichliformes</taxon>
        <taxon>Cichlidae</taxon>
        <taxon>African cichlids</taxon>
        <taxon>Pseudocrenilabrinae</taxon>
        <taxon>Oreochromini</taxon>
        <taxon>Oreochromis</taxon>
    </lineage>
</organism>
<dbReference type="PROSITE" id="PS50062">
    <property type="entry name" value="BCL2_FAMILY"/>
    <property type="match status" value="1"/>
</dbReference>
<evidence type="ECO:0000256" key="2">
    <source>
        <dbReference type="ARBA" id="ARBA00022703"/>
    </source>
</evidence>
<dbReference type="Gene3D" id="1.10.437.10">
    <property type="entry name" value="Blc2-like"/>
    <property type="match status" value="1"/>
</dbReference>
<feature type="transmembrane region" description="Helical" evidence="3">
    <location>
        <begin position="198"/>
        <end position="218"/>
    </location>
</feature>
<keyword evidence="6" id="KW-1185">Reference proteome</keyword>
<sequence length="224" mass="25414">MVYVGGTRDKHHCYTCGLTLKDFVVGDTLLGEHIYHVYNKGMACRYIERKYSKGEILYILGKERYRRGQMAFPSLIDKAEFGYSSVEGLYRCILCSATIFQSASLRVMKQAVREVLWKYRRQYAGMLSNQKSVEVHMVTKVAREMCSDGIINWGRIVSLVAFGEVLCRALKTTLGRHCAHEVGGGFIELFDRPSGRNFLLIQGVLIIVLLGLSLFTFLPCTTMK</sequence>
<reference evidence="5" key="2">
    <citation type="submission" date="2025-08" db="UniProtKB">
        <authorList>
            <consortium name="Ensembl"/>
        </authorList>
    </citation>
    <scope>IDENTIFICATION</scope>
</reference>
<dbReference type="PANTHER" id="PTHR11256">
    <property type="entry name" value="BCL-2 RELATED"/>
    <property type="match status" value="1"/>
</dbReference>
<comment type="similarity">
    <text evidence="1">Belongs to the Bcl-2 family.</text>
</comment>
<keyword evidence="3" id="KW-0812">Transmembrane</keyword>
<dbReference type="SUPFAM" id="SSF57924">
    <property type="entry name" value="Inhibitor of apoptosis (IAP) repeat"/>
    <property type="match status" value="1"/>
</dbReference>
<dbReference type="GO" id="GO:0008630">
    <property type="term" value="P:intrinsic apoptotic signaling pathway in response to DNA damage"/>
    <property type="evidence" value="ECO:0007669"/>
    <property type="project" value="TreeGrafter"/>
</dbReference>